<dbReference type="InterPro" id="IPR011235">
    <property type="entry name" value="MepB-like"/>
</dbReference>
<dbReference type="OrthoDB" id="4954833at2"/>
<dbReference type="RefSeq" id="WP_118969913.1">
    <property type="nucleotide sequence ID" value="NZ_QHCT01000005.1"/>
</dbReference>
<comment type="caution">
    <text evidence="1">The sequence shown here is derived from an EMBL/GenBank/DDBJ whole genome shotgun (WGS) entry which is preliminary data.</text>
</comment>
<dbReference type="InterPro" id="IPR038231">
    <property type="entry name" value="MepB-like_sf"/>
</dbReference>
<reference evidence="2" key="1">
    <citation type="submission" date="2018-05" db="EMBL/GenBank/DDBJ databases">
        <title>Leptospira yasudae sp. nov. and Leptospira stimsonii sp. nov., two pathogenic species of the genus Leptospira isolated from environmental sources.</title>
        <authorList>
            <person name="Casanovas-Massana A."/>
            <person name="Hamond C."/>
            <person name="Santos L.A."/>
            <person name="Hacker K.P."/>
            <person name="Balassiano I."/>
            <person name="Medeiros M.A."/>
            <person name="Reis M.G."/>
            <person name="Ko A.I."/>
            <person name="Wunder E.A."/>
        </authorList>
    </citation>
    <scope>NUCLEOTIDE SEQUENCE [LARGE SCALE GENOMIC DNA]</scope>
    <source>
        <strain evidence="2">Yale</strain>
    </source>
</reference>
<dbReference type="Pfam" id="PF08877">
    <property type="entry name" value="MepB-like"/>
    <property type="match status" value="1"/>
</dbReference>
<dbReference type="AlphaFoldDB" id="A0A396YZY4"/>
<dbReference type="EMBL" id="QHCT01000005">
    <property type="protein sequence ID" value="RHX87423.1"/>
    <property type="molecule type" value="Genomic_DNA"/>
</dbReference>
<sequence length="189" mass="21807">MAIRKINSSSGKKKKDGILKKNHASDSFLELKGLFLDSYGLKPEQIWIEKEGGEYGACRFELNNRKIVFRMAKITPTKAGQFVTLWKRRKDGPTEPYHIKDDVDYFIIAAIFRKHSGQFIFPKSVLHQLGILSGAKEGKRGFRIYPPWDVSLNKQANQTQIWQSNYFLEKVADLEIDRKNFLNRLGLGE</sequence>
<organism evidence="1 2">
    <name type="scientific">Leptospira stimsonii</name>
    <dbReference type="NCBI Taxonomy" id="2202203"/>
    <lineage>
        <taxon>Bacteria</taxon>
        <taxon>Pseudomonadati</taxon>
        <taxon>Spirochaetota</taxon>
        <taxon>Spirochaetia</taxon>
        <taxon>Leptospirales</taxon>
        <taxon>Leptospiraceae</taxon>
        <taxon>Leptospira</taxon>
    </lineage>
</organism>
<name>A0A396YZY4_9LEPT</name>
<dbReference type="Proteomes" id="UP000265798">
    <property type="component" value="Unassembled WGS sequence"/>
</dbReference>
<gene>
    <name evidence="1" type="ORF">DLM75_16960</name>
</gene>
<proteinExistence type="predicted"/>
<protein>
    <submittedName>
        <fullName evidence="1">MepB protein</fullName>
    </submittedName>
</protein>
<evidence type="ECO:0000313" key="2">
    <source>
        <dbReference type="Proteomes" id="UP000265798"/>
    </source>
</evidence>
<evidence type="ECO:0000313" key="1">
    <source>
        <dbReference type="EMBL" id="RHX87423.1"/>
    </source>
</evidence>
<dbReference type="Gene3D" id="3.40.1350.140">
    <property type="entry name" value="MepB-like"/>
    <property type="match status" value="1"/>
</dbReference>
<accession>A0A396YZY4</accession>